<reference evidence="2" key="1">
    <citation type="submission" date="2023-10" db="EMBL/GenBank/DDBJ databases">
        <authorList>
            <person name="Chen Y."/>
            <person name="Shah S."/>
            <person name="Dougan E. K."/>
            <person name="Thang M."/>
            <person name="Chan C."/>
        </authorList>
    </citation>
    <scope>NUCLEOTIDE SEQUENCE [LARGE SCALE GENOMIC DNA]</scope>
</reference>
<feature type="region of interest" description="Disordered" evidence="1">
    <location>
        <begin position="76"/>
        <end position="97"/>
    </location>
</feature>
<feature type="non-terminal residue" evidence="2">
    <location>
        <position position="1"/>
    </location>
</feature>
<keyword evidence="3" id="KW-1185">Reference proteome</keyword>
<dbReference type="Proteomes" id="UP001189429">
    <property type="component" value="Unassembled WGS sequence"/>
</dbReference>
<feature type="non-terminal residue" evidence="2">
    <location>
        <position position="97"/>
    </location>
</feature>
<organism evidence="2 3">
    <name type="scientific">Prorocentrum cordatum</name>
    <dbReference type="NCBI Taxonomy" id="2364126"/>
    <lineage>
        <taxon>Eukaryota</taxon>
        <taxon>Sar</taxon>
        <taxon>Alveolata</taxon>
        <taxon>Dinophyceae</taxon>
        <taxon>Prorocentrales</taxon>
        <taxon>Prorocentraceae</taxon>
        <taxon>Prorocentrum</taxon>
    </lineage>
</organism>
<gene>
    <name evidence="2" type="ORF">PCOR1329_LOCUS76817</name>
</gene>
<accession>A0ABN9XLY5</accession>
<sequence>ALGCRDLKSPEALLGASLAAEVVKLDVGEVAGLALVTEGAESVTDAMIAQRLGEHSPGRPRAAALQIALDAKRAEAPTGGSAAASASPSGAAAGRVP</sequence>
<dbReference type="EMBL" id="CAUYUJ010020574">
    <property type="protein sequence ID" value="CAK0899252.1"/>
    <property type="molecule type" value="Genomic_DNA"/>
</dbReference>
<name>A0ABN9XLY5_9DINO</name>
<evidence type="ECO:0000313" key="3">
    <source>
        <dbReference type="Proteomes" id="UP001189429"/>
    </source>
</evidence>
<evidence type="ECO:0000313" key="2">
    <source>
        <dbReference type="EMBL" id="CAK0899252.1"/>
    </source>
</evidence>
<comment type="caution">
    <text evidence="2">The sequence shown here is derived from an EMBL/GenBank/DDBJ whole genome shotgun (WGS) entry which is preliminary data.</text>
</comment>
<protein>
    <submittedName>
        <fullName evidence="2">Uncharacterized protein</fullName>
    </submittedName>
</protein>
<proteinExistence type="predicted"/>
<evidence type="ECO:0000256" key="1">
    <source>
        <dbReference type="SAM" id="MobiDB-lite"/>
    </source>
</evidence>